<feature type="transmembrane region" description="Helical" evidence="1">
    <location>
        <begin position="135"/>
        <end position="158"/>
    </location>
</feature>
<feature type="transmembrane region" description="Helical" evidence="1">
    <location>
        <begin position="252"/>
        <end position="278"/>
    </location>
</feature>
<organism evidence="2 3">
    <name type="scientific">Hymenobacter cellulosivorans</name>
    <dbReference type="NCBI Taxonomy" id="2932249"/>
    <lineage>
        <taxon>Bacteria</taxon>
        <taxon>Pseudomonadati</taxon>
        <taxon>Bacteroidota</taxon>
        <taxon>Cytophagia</taxon>
        <taxon>Cytophagales</taxon>
        <taxon>Hymenobacteraceae</taxon>
        <taxon>Hymenobacter</taxon>
    </lineage>
</organism>
<evidence type="ECO:0000313" key="2">
    <source>
        <dbReference type="EMBL" id="UOQ52791.1"/>
    </source>
</evidence>
<dbReference type="Proteomes" id="UP000831785">
    <property type="component" value="Chromosome"/>
</dbReference>
<feature type="transmembrane region" description="Helical" evidence="1">
    <location>
        <begin position="209"/>
        <end position="232"/>
    </location>
</feature>
<feature type="transmembrane region" description="Helical" evidence="1">
    <location>
        <begin position="164"/>
        <end position="189"/>
    </location>
</feature>
<gene>
    <name evidence="2" type="ORF">MUN80_23990</name>
</gene>
<sequence>MKSTFTTAAAFRQERDFGNKIAATFECITAHWRPLGKCLVYFVLPAALLMGVGLGLITNFALNSMGKPYGPVAPGELFNASYFSGMGITMLGGMLAGVMLMGTVYGYVRVILTAEAVPAPAAVWQVIKGRLGRMLGAFGLLFGLYLLVMLALTSLMAITSFFGLLFLVIFPLFLYVMVPLTLYFPILWLEDDNLWQSLRRSFYLVQGKWWSTFGLIMVTSMIQMMLCFIFILPQYAVMVGKMLNVPGLDSDALGIATQCLYALGIMFTAAIPLLAVAFQYFNLVERKEGLGLRSLIGSIGQSPTPLAYNQTYRADEEGEY</sequence>
<keyword evidence="1" id="KW-0812">Transmembrane</keyword>
<keyword evidence="1" id="KW-0472">Membrane</keyword>
<evidence type="ECO:0000313" key="3">
    <source>
        <dbReference type="Proteomes" id="UP000831785"/>
    </source>
</evidence>
<keyword evidence="1" id="KW-1133">Transmembrane helix</keyword>
<feature type="transmembrane region" description="Helical" evidence="1">
    <location>
        <begin position="39"/>
        <end position="62"/>
    </location>
</feature>
<evidence type="ECO:0000256" key="1">
    <source>
        <dbReference type="SAM" id="Phobius"/>
    </source>
</evidence>
<accession>A0ABY4F803</accession>
<keyword evidence="3" id="KW-1185">Reference proteome</keyword>
<dbReference type="RefSeq" id="WP_244717113.1">
    <property type="nucleotide sequence ID" value="NZ_CP095049.1"/>
</dbReference>
<reference evidence="2 3" key="1">
    <citation type="submission" date="2022-04" db="EMBL/GenBank/DDBJ databases">
        <title>Hymenobacter sp. isolated from the air.</title>
        <authorList>
            <person name="Won M."/>
            <person name="Lee C.-M."/>
            <person name="Woen H.-Y."/>
            <person name="Kwon S.-W."/>
        </authorList>
    </citation>
    <scope>NUCLEOTIDE SEQUENCE [LARGE SCALE GENOMIC DNA]</scope>
    <source>
        <strain evidence="3">5116 S-27</strain>
    </source>
</reference>
<evidence type="ECO:0008006" key="4">
    <source>
        <dbReference type="Google" id="ProtNLM"/>
    </source>
</evidence>
<proteinExistence type="predicted"/>
<feature type="transmembrane region" description="Helical" evidence="1">
    <location>
        <begin position="82"/>
        <end position="108"/>
    </location>
</feature>
<name>A0ABY4F803_9BACT</name>
<dbReference type="EMBL" id="CP095049">
    <property type="protein sequence ID" value="UOQ52791.1"/>
    <property type="molecule type" value="Genomic_DNA"/>
</dbReference>
<protein>
    <recommendedName>
        <fullName evidence="4">Glycerophosphoryl diester phosphodiesterase membrane domain-containing protein</fullName>
    </recommendedName>
</protein>